<protein>
    <recommendedName>
        <fullName evidence="8">Phosphotriesterase</fullName>
    </recommendedName>
</protein>
<dbReference type="PANTHER" id="PTHR10819">
    <property type="entry name" value="PHOSPHOTRIESTERASE-RELATED"/>
    <property type="match status" value="1"/>
</dbReference>
<dbReference type="InterPro" id="IPR001559">
    <property type="entry name" value="Phosphotriesterase"/>
</dbReference>
<evidence type="ECO:0008006" key="8">
    <source>
        <dbReference type="Google" id="ProtNLM"/>
    </source>
</evidence>
<accession>A0A6G4TZP8</accession>
<evidence type="ECO:0000256" key="1">
    <source>
        <dbReference type="ARBA" id="ARBA00022723"/>
    </source>
</evidence>
<dbReference type="GO" id="GO:0016787">
    <property type="term" value="F:hydrolase activity"/>
    <property type="evidence" value="ECO:0007669"/>
    <property type="project" value="UniProtKB-KW"/>
</dbReference>
<dbReference type="EMBL" id="JAAKZV010000058">
    <property type="protein sequence ID" value="NGN65303.1"/>
    <property type="molecule type" value="Genomic_DNA"/>
</dbReference>
<reference evidence="6 7" key="1">
    <citation type="submission" date="2020-02" db="EMBL/GenBank/DDBJ databases">
        <title>Whole-genome analyses of novel actinobacteria.</title>
        <authorList>
            <person name="Sahin N."/>
        </authorList>
    </citation>
    <scope>NUCLEOTIDE SEQUENCE [LARGE SCALE GENOMIC DNA]</scope>
    <source>
        <strain evidence="6 7">A7024</strain>
    </source>
</reference>
<evidence type="ECO:0000313" key="6">
    <source>
        <dbReference type="EMBL" id="NGN65303.1"/>
    </source>
</evidence>
<dbReference type="AlphaFoldDB" id="A0A6G4TZP8"/>
<organism evidence="6 7">
    <name type="scientific">Streptomyces coryli</name>
    <dbReference type="NCBI Taxonomy" id="1128680"/>
    <lineage>
        <taxon>Bacteria</taxon>
        <taxon>Bacillati</taxon>
        <taxon>Actinomycetota</taxon>
        <taxon>Actinomycetes</taxon>
        <taxon>Kitasatosporales</taxon>
        <taxon>Streptomycetaceae</taxon>
        <taxon>Streptomyces</taxon>
    </lineage>
</organism>
<evidence type="ECO:0000313" key="7">
    <source>
        <dbReference type="Proteomes" id="UP000481583"/>
    </source>
</evidence>
<dbReference type="Gene3D" id="3.20.20.140">
    <property type="entry name" value="Metal-dependent hydrolases"/>
    <property type="match status" value="1"/>
</dbReference>
<dbReference type="InterPro" id="IPR032466">
    <property type="entry name" value="Metal_Hydrolase"/>
</dbReference>
<feature type="binding site" evidence="4">
    <location>
        <position position="263"/>
    </location>
    <ligand>
        <name>Zn(2+)</name>
        <dbReference type="ChEBI" id="CHEBI:29105"/>
        <label>1</label>
    </ligand>
</feature>
<feature type="binding site" description="via carbamate group" evidence="4">
    <location>
        <position position="145"/>
    </location>
    <ligand>
        <name>Zn(2+)</name>
        <dbReference type="ChEBI" id="CHEBI:29105"/>
        <label>2</label>
    </ligand>
</feature>
<keyword evidence="1 4" id="KW-0479">Metal-binding</keyword>
<feature type="binding site" evidence="4">
    <location>
        <position position="20"/>
    </location>
    <ligand>
        <name>Zn(2+)</name>
        <dbReference type="ChEBI" id="CHEBI:29105"/>
        <label>1</label>
    </ligand>
</feature>
<evidence type="ECO:0000256" key="2">
    <source>
        <dbReference type="ARBA" id="ARBA00022801"/>
    </source>
</evidence>
<evidence type="ECO:0000256" key="3">
    <source>
        <dbReference type="PIRSR" id="PIRSR601559-50"/>
    </source>
</evidence>
<comment type="similarity">
    <text evidence="5">Belongs to the metallo-dependent hydrolases superfamily. Phosphotriesterase family.</text>
</comment>
<comment type="cofactor">
    <cofactor evidence="4">
        <name>a divalent metal cation</name>
        <dbReference type="ChEBI" id="CHEBI:60240"/>
    </cofactor>
    <text evidence="4">Binds 2 divalent metal cations per subunit.</text>
</comment>
<dbReference type="Proteomes" id="UP000481583">
    <property type="component" value="Unassembled WGS sequence"/>
</dbReference>
<proteinExistence type="inferred from homology"/>
<dbReference type="PANTHER" id="PTHR10819:SF3">
    <property type="entry name" value="PHOSPHOTRIESTERASE-RELATED PROTEIN"/>
    <property type="match status" value="1"/>
</dbReference>
<feature type="binding site" evidence="4">
    <location>
        <position position="22"/>
    </location>
    <ligand>
        <name>Zn(2+)</name>
        <dbReference type="ChEBI" id="CHEBI:29105"/>
        <label>1</label>
    </ligand>
</feature>
<evidence type="ECO:0000256" key="5">
    <source>
        <dbReference type="PROSITE-ProRule" id="PRU00679"/>
    </source>
</evidence>
<dbReference type="PROSITE" id="PS51347">
    <property type="entry name" value="PHOSPHOTRIESTERASE_2"/>
    <property type="match status" value="1"/>
</dbReference>
<dbReference type="SUPFAM" id="SSF51556">
    <property type="entry name" value="Metallo-dependent hydrolases"/>
    <property type="match status" value="1"/>
</dbReference>
<dbReference type="Pfam" id="PF02126">
    <property type="entry name" value="PTE"/>
    <property type="match status" value="1"/>
</dbReference>
<feature type="binding site" evidence="4">
    <location>
        <position position="178"/>
    </location>
    <ligand>
        <name>Zn(2+)</name>
        <dbReference type="ChEBI" id="CHEBI:29105"/>
        <label>2</label>
    </ligand>
</feature>
<dbReference type="GO" id="GO:0008270">
    <property type="term" value="F:zinc ion binding"/>
    <property type="evidence" value="ECO:0007669"/>
    <property type="project" value="InterPro"/>
</dbReference>
<dbReference type="RefSeq" id="WP_165237605.1">
    <property type="nucleotide sequence ID" value="NZ_JAAKZV010000058.1"/>
</dbReference>
<feature type="modified residue" description="N6-carboxylysine" evidence="3 5">
    <location>
        <position position="145"/>
    </location>
</feature>
<sequence>MITTVLGDIPVDRLGPTDCHGHLLIRGGLPVALEPEFLLDSVDAAVTEAKELLAAGGDAVIDCMPLGVGRDAAGLVETARRSGLTLVAATGFHKDRFYAADHWVRRYPADRITELLVAEAREGMERSGYGDPFVERVEARPGIIKVATSAPEPTAMEHTTLRAVGAAAAATGLPVISHTEHPDAAPAQLAALAAEGLPAERVILSHMDRHGDADTLAAACETGATVCLDWLGRTDRRPDAFIVDLVVELVRRGHGDRVVLGQDLARRGYWHAYGGEPGMRNLFANVVPQLAAAGLSPDQVRAVLVDTPRRVLDRMEMTR</sequence>
<keyword evidence="2" id="KW-0378">Hydrolase</keyword>
<name>A0A6G4TZP8_9ACTN</name>
<keyword evidence="7" id="KW-1185">Reference proteome</keyword>
<dbReference type="PIRSF" id="PIRSF016839">
    <property type="entry name" value="PhP"/>
    <property type="match status" value="1"/>
</dbReference>
<gene>
    <name evidence="6" type="ORF">G5C51_15520</name>
</gene>
<feature type="binding site" description="via carbamate group" evidence="4">
    <location>
        <position position="145"/>
    </location>
    <ligand>
        <name>Zn(2+)</name>
        <dbReference type="ChEBI" id="CHEBI:29105"/>
        <label>1</label>
    </ligand>
</feature>
<comment type="caution">
    <text evidence="6">The sequence shown here is derived from an EMBL/GenBank/DDBJ whole genome shotgun (WGS) entry which is preliminary data.</text>
</comment>
<feature type="binding site" evidence="4">
    <location>
        <position position="206"/>
    </location>
    <ligand>
        <name>Zn(2+)</name>
        <dbReference type="ChEBI" id="CHEBI:29105"/>
        <label>2</label>
    </ligand>
</feature>
<evidence type="ECO:0000256" key="4">
    <source>
        <dbReference type="PIRSR" id="PIRSR601559-51"/>
    </source>
</evidence>